<feature type="transmembrane region" description="Helical" evidence="8">
    <location>
        <begin position="101"/>
        <end position="122"/>
    </location>
</feature>
<accession>A0A0G0BT73</accession>
<evidence type="ECO:0000256" key="6">
    <source>
        <dbReference type="ARBA" id="ARBA00022989"/>
    </source>
</evidence>
<keyword evidence="6 8" id="KW-1133">Transmembrane helix</keyword>
<evidence type="ECO:0000256" key="7">
    <source>
        <dbReference type="ARBA" id="ARBA00023136"/>
    </source>
</evidence>
<feature type="transmembrane region" description="Helical" evidence="8">
    <location>
        <begin position="318"/>
        <end position="338"/>
    </location>
</feature>
<feature type="transmembrane region" description="Helical" evidence="8">
    <location>
        <begin position="240"/>
        <end position="260"/>
    </location>
</feature>
<dbReference type="GO" id="GO:0015129">
    <property type="term" value="F:lactate transmembrane transporter activity"/>
    <property type="evidence" value="ECO:0007669"/>
    <property type="project" value="UniProtKB-UniRule"/>
</dbReference>
<dbReference type="GO" id="GO:0005886">
    <property type="term" value="C:plasma membrane"/>
    <property type="evidence" value="ECO:0007669"/>
    <property type="project" value="UniProtKB-SubCell"/>
</dbReference>
<keyword evidence="5 8" id="KW-0812">Transmembrane</keyword>
<comment type="function">
    <text evidence="8">Uptake of L-lactate across the membrane. Can also transport D-lactate and glycolate.</text>
</comment>
<feature type="transmembrane region" description="Helical" evidence="8">
    <location>
        <begin position="6"/>
        <end position="23"/>
    </location>
</feature>
<evidence type="ECO:0000256" key="2">
    <source>
        <dbReference type="ARBA" id="ARBA00010100"/>
    </source>
</evidence>
<dbReference type="PATRIC" id="fig|1618761.3.peg.41"/>
<feature type="transmembrane region" description="Helical" evidence="8">
    <location>
        <begin position="435"/>
        <end position="457"/>
    </location>
</feature>
<comment type="caution">
    <text evidence="8">Lacks conserved residue(s) required for the propagation of feature annotation.</text>
</comment>
<evidence type="ECO:0000313" key="9">
    <source>
        <dbReference type="EMBL" id="KKP66961.1"/>
    </source>
</evidence>
<feature type="transmembrane region" description="Helical" evidence="8">
    <location>
        <begin position="210"/>
        <end position="234"/>
    </location>
</feature>
<dbReference type="Proteomes" id="UP000034952">
    <property type="component" value="Unassembled WGS sequence"/>
</dbReference>
<proteinExistence type="inferred from homology"/>
<organism evidence="9 10">
    <name type="scientific">Candidatus Nomurabacteria bacterium GW2011_GWE1_35_16</name>
    <dbReference type="NCBI Taxonomy" id="1618761"/>
    <lineage>
        <taxon>Bacteria</taxon>
        <taxon>Candidatus Nomuraibacteriota</taxon>
    </lineage>
</organism>
<evidence type="ECO:0000256" key="4">
    <source>
        <dbReference type="ARBA" id="ARBA00022475"/>
    </source>
</evidence>
<sequence length="501" mass="54704">MHNLPILFSVLPFLVFFFLLFIKKTTLLKASVVTLIFYTFLAVFYWQILPLFLYTSYGKGFFVALDIFIIIFGAIFFLEILKDLKIIKNISYYLGNLSKDYRVSIIIIAWFLECFIEGTAGFGTPAAIAVPILIGLGLSPIKSLIVGLLGNSVPGVFGAAGTPIKMGFVGLNIAGVPLISVLLNSIGFIIPVFMLWVITRGRLNRKKEFFDALPFAIWSGLAFVIPSILVVSFGQEFPSILGSIIGLIIIIISIKLNFLVPKEKLSLVTDKEIETNQSTMSLFKAFLPYMILVVLLISGKIILGKMGIPLALGFKHTFSLFNPGFIFAISGLLVILIWREKWWTITSSIKKGFGGAIYPFLVVFSMLAMVQIMINSGHNNSGILSAISLITESFETVWLPFFAPFIGAFGAFMTGSVTVSNIMFGNLFYVSASNLFLNTSAILALGVVGAGAGNMIALADILTAEAVTGLKNSERQVLKGVIIPCLIYLSILGLIGMVFFS</sequence>
<comment type="similarity">
    <text evidence="2 8">Belongs to the lactate permease family.</text>
</comment>
<evidence type="ECO:0000313" key="10">
    <source>
        <dbReference type="Proteomes" id="UP000034952"/>
    </source>
</evidence>
<keyword evidence="7 8" id="KW-0472">Membrane</keyword>
<evidence type="ECO:0000256" key="8">
    <source>
        <dbReference type="RuleBase" id="RU365092"/>
    </source>
</evidence>
<reference evidence="9 10" key="1">
    <citation type="journal article" date="2015" name="Nature">
        <title>rRNA introns, odd ribosomes, and small enigmatic genomes across a large radiation of phyla.</title>
        <authorList>
            <person name="Brown C.T."/>
            <person name="Hug L.A."/>
            <person name="Thomas B.C."/>
            <person name="Sharon I."/>
            <person name="Castelle C.J."/>
            <person name="Singh A."/>
            <person name="Wilkins M.J."/>
            <person name="Williams K.H."/>
            <person name="Banfield J.F."/>
        </authorList>
    </citation>
    <scope>NUCLEOTIDE SEQUENCE [LARGE SCALE GENOMIC DNA]</scope>
</reference>
<dbReference type="Pfam" id="PF02652">
    <property type="entry name" value="Lactate_perm"/>
    <property type="match status" value="2"/>
</dbReference>
<gene>
    <name evidence="9" type="ORF">UR64_C0001G0040</name>
</gene>
<evidence type="ECO:0000256" key="5">
    <source>
        <dbReference type="ARBA" id="ARBA00022692"/>
    </source>
</evidence>
<feature type="transmembrane region" description="Helical" evidence="8">
    <location>
        <begin position="181"/>
        <end position="198"/>
    </location>
</feature>
<dbReference type="AlphaFoldDB" id="A0A0G0BT73"/>
<comment type="subcellular location">
    <subcellularLocation>
        <location evidence="1 8">Cell membrane</location>
        <topology evidence="1 8">Multi-pass membrane protein</topology>
    </subcellularLocation>
</comment>
<dbReference type="PANTHER" id="PTHR30003:SF0">
    <property type="entry name" value="GLYCOLATE PERMEASE GLCA-RELATED"/>
    <property type="match status" value="1"/>
</dbReference>
<feature type="transmembrane region" description="Helical" evidence="8">
    <location>
        <begin position="397"/>
        <end position="423"/>
    </location>
</feature>
<protein>
    <recommendedName>
        <fullName evidence="8">L-lactate permease</fullName>
    </recommendedName>
</protein>
<feature type="transmembrane region" description="Helical" evidence="8">
    <location>
        <begin position="128"/>
        <end position="149"/>
    </location>
</feature>
<name>A0A0G0BT73_9BACT</name>
<feature type="transmembrane region" description="Helical" evidence="8">
    <location>
        <begin position="156"/>
        <end position="175"/>
    </location>
</feature>
<feature type="transmembrane region" description="Helical" evidence="8">
    <location>
        <begin position="35"/>
        <end position="54"/>
    </location>
</feature>
<feature type="transmembrane region" description="Helical" evidence="8">
    <location>
        <begin position="60"/>
        <end position="81"/>
    </location>
</feature>
<evidence type="ECO:0000256" key="3">
    <source>
        <dbReference type="ARBA" id="ARBA00022448"/>
    </source>
</evidence>
<feature type="transmembrane region" description="Helical" evidence="8">
    <location>
        <begin position="477"/>
        <end position="500"/>
    </location>
</feature>
<dbReference type="InterPro" id="IPR003804">
    <property type="entry name" value="Lactate_perm"/>
</dbReference>
<dbReference type="PANTHER" id="PTHR30003">
    <property type="entry name" value="L-LACTATE PERMEASE"/>
    <property type="match status" value="1"/>
</dbReference>
<keyword evidence="4 8" id="KW-1003">Cell membrane</keyword>
<evidence type="ECO:0000256" key="1">
    <source>
        <dbReference type="ARBA" id="ARBA00004651"/>
    </source>
</evidence>
<feature type="transmembrane region" description="Helical" evidence="8">
    <location>
        <begin position="281"/>
        <end position="303"/>
    </location>
</feature>
<dbReference type="GO" id="GO:0015295">
    <property type="term" value="F:solute:proton symporter activity"/>
    <property type="evidence" value="ECO:0007669"/>
    <property type="project" value="TreeGrafter"/>
</dbReference>
<comment type="caution">
    <text evidence="9">The sequence shown here is derived from an EMBL/GenBank/DDBJ whole genome shotgun (WGS) entry which is preliminary data.</text>
</comment>
<keyword evidence="3 8" id="KW-0813">Transport</keyword>
<feature type="transmembrane region" description="Helical" evidence="8">
    <location>
        <begin position="358"/>
        <end position="377"/>
    </location>
</feature>
<dbReference type="EMBL" id="LBPY01000001">
    <property type="protein sequence ID" value="KKP66961.1"/>
    <property type="molecule type" value="Genomic_DNA"/>
</dbReference>